<accession>A0A5Q3QL46</accession>
<dbReference type="EMBL" id="CP045929">
    <property type="protein sequence ID" value="QGK71557.1"/>
    <property type="molecule type" value="Genomic_DNA"/>
</dbReference>
<feature type="region of interest" description="Disordered" evidence="1">
    <location>
        <begin position="1"/>
        <end position="49"/>
    </location>
</feature>
<reference evidence="4" key="1">
    <citation type="submission" date="2019-11" db="EMBL/GenBank/DDBJ databases">
        <title>The complete genome sequence of Saccharopolyspora sp. E2A.</title>
        <authorList>
            <person name="Zhang G."/>
        </authorList>
    </citation>
    <scope>NUCLEOTIDE SEQUENCE [LARGE SCALE GENOMIC DNA]</scope>
    <source>
        <strain evidence="4">E2A</strain>
    </source>
</reference>
<sequence length="277" mass="30293">MADPNEPTHSPRGHDAQDEVLDAEIVDEPRRDDAGRDGPAAGASGFRDDEEYRQYQEFLEFQKFREWQRNRSDGARTSFTGETKRSREPQARPRWKRALGLLRYKTVRRLLYLLVAVLFAWWLLHYLLGDIMDNGDSTAPDGGTPGKQDFSTAPIPSADPATAVAGVYNYVAYNRAGDACALFNEAGRQAFADSYGAASCVAAVQRINADVADPVQYPNIKIGRDAETTEGGNSSVSSCGLDVQGGPRLGMFHLTQNAKGGWLIAGHEHEPADCLTG</sequence>
<evidence type="ECO:0000313" key="4">
    <source>
        <dbReference type="Proteomes" id="UP000371041"/>
    </source>
</evidence>
<gene>
    <name evidence="3" type="ORF">GIY23_20370</name>
</gene>
<keyword evidence="2" id="KW-1133">Transmembrane helix</keyword>
<dbReference type="AlphaFoldDB" id="A0A5Q3QL46"/>
<name>A0A5Q3QL46_9PSEU</name>
<keyword evidence="2" id="KW-0472">Membrane</keyword>
<evidence type="ECO:0000313" key="3">
    <source>
        <dbReference type="EMBL" id="QGK71557.1"/>
    </source>
</evidence>
<protein>
    <submittedName>
        <fullName evidence="3">Uncharacterized protein</fullName>
    </submittedName>
</protein>
<organism evidence="3 4">
    <name type="scientific">Allosaccharopolyspora coralli</name>
    <dbReference type="NCBI Taxonomy" id="2665642"/>
    <lineage>
        <taxon>Bacteria</taxon>
        <taxon>Bacillati</taxon>
        <taxon>Actinomycetota</taxon>
        <taxon>Actinomycetes</taxon>
        <taxon>Pseudonocardiales</taxon>
        <taxon>Pseudonocardiaceae</taxon>
        <taxon>Allosaccharopolyspora</taxon>
    </lineage>
</organism>
<evidence type="ECO:0000256" key="1">
    <source>
        <dbReference type="SAM" id="MobiDB-lite"/>
    </source>
</evidence>
<proteinExistence type="predicted"/>
<feature type="region of interest" description="Disordered" evidence="1">
    <location>
        <begin position="72"/>
        <end position="92"/>
    </location>
</feature>
<dbReference type="Proteomes" id="UP000371041">
    <property type="component" value="Chromosome"/>
</dbReference>
<evidence type="ECO:0000256" key="2">
    <source>
        <dbReference type="SAM" id="Phobius"/>
    </source>
</evidence>
<dbReference type="KEGG" id="sace:GIY23_20370"/>
<feature type="transmembrane region" description="Helical" evidence="2">
    <location>
        <begin position="110"/>
        <end position="128"/>
    </location>
</feature>
<dbReference type="RefSeq" id="WP_154078131.1">
    <property type="nucleotide sequence ID" value="NZ_CP045929.1"/>
</dbReference>
<keyword evidence="2" id="KW-0812">Transmembrane</keyword>
<feature type="compositionally biased region" description="Basic and acidic residues" evidence="1">
    <location>
        <begin position="27"/>
        <end position="36"/>
    </location>
</feature>
<keyword evidence="4" id="KW-1185">Reference proteome</keyword>
<feature type="compositionally biased region" description="Basic and acidic residues" evidence="1">
    <location>
        <begin position="82"/>
        <end position="91"/>
    </location>
</feature>